<dbReference type="GeneID" id="105365259"/>
<keyword evidence="5" id="KW-0067">ATP-binding</keyword>
<gene>
    <name evidence="9" type="primary">LOC105365259</name>
</gene>
<dbReference type="GO" id="GO:0015630">
    <property type="term" value="C:microtubule cytoskeleton"/>
    <property type="evidence" value="ECO:0007669"/>
    <property type="project" value="TreeGrafter"/>
</dbReference>
<keyword evidence="3" id="KW-0436">Ligase</keyword>
<evidence type="ECO:0000256" key="3">
    <source>
        <dbReference type="ARBA" id="ARBA00022598"/>
    </source>
</evidence>
<evidence type="ECO:0000256" key="2">
    <source>
        <dbReference type="ARBA" id="ARBA00022490"/>
    </source>
</evidence>
<dbReference type="FunFam" id="3.30.470.20:FF:000032">
    <property type="entry name" value="tubulin monoglycylase TTLL3 isoform X2"/>
    <property type="match status" value="1"/>
</dbReference>
<dbReference type="Gene3D" id="3.30.470.20">
    <property type="entry name" value="ATP-grasp fold, B domain"/>
    <property type="match status" value="1"/>
</dbReference>
<evidence type="ECO:0000256" key="5">
    <source>
        <dbReference type="ARBA" id="ARBA00022840"/>
    </source>
</evidence>
<evidence type="ECO:0000256" key="1">
    <source>
        <dbReference type="ARBA" id="ARBA00004245"/>
    </source>
</evidence>
<dbReference type="GO" id="GO:0070736">
    <property type="term" value="F:protein-glycine ligase activity, initiating"/>
    <property type="evidence" value="ECO:0007669"/>
    <property type="project" value="TreeGrafter"/>
</dbReference>
<dbReference type="Proteomes" id="UP000695007">
    <property type="component" value="Unplaced"/>
</dbReference>
<comment type="subcellular location">
    <subcellularLocation>
        <location evidence="1">Cytoplasm</location>
        <location evidence="1">Cytoskeleton</location>
    </subcellularLocation>
</comment>
<dbReference type="RefSeq" id="XP_011501675.1">
    <property type="nucleotide sequence ID" value="XM_011503373.1"/>
</dbReference>
<organism evidence="8 9">
    <name type="scientific">Ceratosolen solmsi marchali</name>
    <dbReference type="NCBI Taxonomy" id="326594"/>
    <lineage>
        <taxon>Eukaryota</taxon>
        <taxon>Metazoa</taxon>
        <taxon>Ecdysozoa</taxon>
        <taxon>Arthropoda</taxon>
        <taxon>Hexapoda</taxon>
        <taxon>Insecta</taxon>
        <taxon>Pterygota</taxon>
        <taxon>Neoptera</taxon>
        <taxon>Endopterygota</taxon>
        <taxon>Hymenoptera</taxon>
        <taxon>Apocrita</taxon>
        <taxon>Proctotrupomorpha</taxon>
        <taxon>Chalcidoidea</taxon>
        <taxon>Agaonidae</taxon>
        <taxon>Agaoninae</taxon>
        <taxon>Ceratosolen</taxon>
    </lineage>
</organism>
<dbReference type="SUPFAM" id="SSF56059">
    <property type="entry name" value="Glutathione synthetase ATP-binding domain-like"/>
    <property type="match status" value="1"/>
</dbReference>
<evidence type="ECO:0000256" key="7">
    <source>
        <dbReference type="SAM" id="MobiDB-lite"/>
    </source>
</evidence>
<sequence length="889" mass="101574">MDSWTCNYKYLKDLYEFHMIKNDVNLRGPEPEVETRRPQTSIETRAPKNQTQHFERIRETVKRAIAAQHTFMICGRARIIRDCLLNRGWCEKLQRKSGQPIVGEQQQMGVDSNSTLLMAGIGDLNEIQNERLLVSKMLTNHTVDFLWNSSSEWSCWPSQDNKTTIFNRFIKANFTSKVGLCSNVRQMHWYYEAGIANILFPRCYNITQSEQMHAFVEDFRLTACLSLLKWLVDKVKNNGEDSLKSACGTIPLRALDFAIGRCCDFLGSKLHEDIDQDLEKVWTHQWEQFIGWYYKLLHNHALFIITNVSISKYFLAARYILKKVKKFWPQLDMDGTMNIWILKPGNKSRGRGIILMNKLEDIIAKITPTNKTTDTRFVVQKYIERPLLIYNTKFDIRQWFIITSAQPLTLWMYRESYLRFCSQKFSLTDFHESIHLTNNAVQCKYKNSPDRDVSLPNENMWDIAAFKEYLKLQGDGDAWDELIYPGMKQGLVGSLLASQEAMDRRKNSFELYGADFMVMEDFSVWLIEINNHPDMSNSTSVTTKLCRKAMEDTVKVVIDYRKDANADTGDFELVYKQKLSPCQAYLGTGLSLHGTRIVLGDKRSSLGSTMASVSLAKRKPILPGFPALSAQTPNRVGPILVDLIEELELQLEHEFYEYLKLRSASGLSRQILPSDLPTCDINSSIDREFDYVDSETNTITRGINPPISNSQTTLKPPIVQSALNTQRNATGKFSKSNLKNSSISKSVKCKVNTSQDKNSELCILSQTSSVDIQKELNKIKSSTSRKTGKLNRISKLSENIVVNVGSLEASENSTIKYKKIYKKSQKNLSSKIIPSISGTFISSNKEKDVKTTLLEGSKTNQIKKRVYTINNQIFDDATDMYAVGLAVNK</sequence>
<proteinExistence type="predicted"/>
<feature type="region of interest" description="Disordered" evidence="7">
    <location>
        <begin position="29"/>
        <end position="50"/>
    </location>
</feature>
<keyword evidence="2" id="KW-0963">Cytoplasm</keyword>
<dbReference type="GO" id="GO:0003341">
    <property type="term" value="P:cilium movement"/>
    <property type="evidence" value="ECO:0007669"/>
    <property type="project" value="TreeGrafter"/>
</dbReference>
<keyword evidence="8" id="KW-1185">Reference proteome</keyword>
<dbReference type="Pfam" id="PF03133">
    <property type="entry name" value="TTL"/>
    <property type="match status" value="1"/>
</dbReference>
<protein>
    <submittedName>
        <fullName evidence="9">Tubulin glycylase 3A-like</fullName>
    </submittedName>
</protein>
<dbReference type="KEGG" id="csol:105365259"/>
<dbReference type="AlphaFoldDB" id="A0AAJ7DZ30"/>
<keyword evidence="4" id="KW-0547">Nucleotide-binding</keyword>
<dbReference type="GO" id="GO:0005524">
    <property type="term" value="F:ATP binding"/>
    <property type="evidence" value="ECO:0007669"/>
    <property type="project" value="UniProtKB-KW"/>
</dbReference>
<dbReference type="PANTHER" id="PTHR45870:SF2">
    <property type="entry name" value="TUBULIN MONOGLYCYLASE TTLL3"/>
    <property type="match status" value="1"/>
</dbReference>
<evidence type="ECO:0000256" key="6">
    <source>
        <dbReference type="ARBA" id="ARBA00023212"/>
    </source>
</evidence>
<evidence type="ECO:0000313" key="8">
    <source>
        <dbReference type="Proteomes" id="UP000695007"/>
    </source>
</evidence>
<keyword evidence="6" id="KW-0206">Cytoskeleton</keyword>
<feature type="compositionally biased region" description="Polar residues" evidence="7">
    <location>
        <begin position="38"/>
        <end position="50"/>
    </location>
</feature>
<dbReference type="InterPro" id="IPR051437">
    <property type="entry name" value="TTLL_monoglycylase"/>
</dbReference>
<name>A0AAJ7DZ30_9HYME</name>
<reference evidence="9" key="1">
    <citation type="submission" date="2025-08" db="UniProtKB">
        <authorList>
            <consortium name="RefSeq"/>
        </authorList>
    </citation>
    <scope>IDENTIFICATION</scope>
</reference>
<dbReference type="PROSITE" id="PS51221">
    <property type="entry name" value="TTL"/>
    <property type="match status" value="1"/>
</dbReference>
<evidence type="ECO:0000256" key="4">
    <source>
        <dbReference type="ARBA" id="ARBA00022741"/>
    </source>
</evidence>
<evidence type="ECO:0000313" key="9">
    <source>
        <dbReference type="RefSeq" id="XP_011501675.1"/>
    </source>
</evidence>
<dbReference type="GO" id="GO:0005930">
    <property type="term" value="C:axoneme"/>
    <property type="evidence" value="ECO:0007669"/>
    <property type="project" value="TreeGrafter"/>
</dbReference>
<dbReference type="GO" id="GO:0060271">
    <property type="term" value="P:cilium assembly"/>
    <property type="evidence" value="ECO:0007669"/>
    <property type="project" value="TreeGrafter"/>
</dbReference>
<dbReference type="PANTHER" id="PTHR45870">
    <property type="entry name" value="TUBULIN MONOGLYCYLASE TTLL3"/>
    <property type="match status" value="1"/>
</dbReference>
<dbReference type="InterPro" id="IPR004344">
    <property type="entry name" value="TTL/TTLL_fam"/>
</dbReference>
<accession>A0AAJ7DZ30</accession>